<evidence type="ECO:0000313" key="12">
    <source>
        <dbReference type="Proteomes" id="UP000887565"/>
    </source>
</evidence>
<dbReference type="InterPro" id="IPR051303">
    <property type="entry name" value="Armcx_regulator"/>
</dbReference>
<comment type="subcellular location">
    <subcellularLocation>
        <location evidence="1">Membrane</location>
        <topology evidence="1">Single-pass membrane protein</topology>
    </subcellularLocation>
    <subcellularLocation>
        <location evidence="2">Mitochondrion membrane</location>
    </subcellularLocation>
</comment>
<evidence type="ECO:0000256" key="2">
    <source>
        <dbReference type="ARBA" id="ARBA00004325"/>
    </source>
</evidence>
<dbReference type="InterPro" id="IPR016024">
    <property type="entry name" value="ARM-type_fold"/>
</dbReference>
<keyword evidence="12" id="KW-1185">Reference proteome</keyword>
<dbReference type="Pfam" id="PF04826">
    <property type="entry name" value="Arm_2"/>
    <property type="match status" value="1"/>
</dbReference>
<dbReference type="PANTHER" id="PTHR15712:SF23">
    <property type="entry name" value="ARMADILLO REPEAT CONTAINING 10"/>
    <property type="match status" value="1"/>
</dbReference>
<evidence type="ECO:0000313" key="13">
    <source>
        <dbReference type="WBParaSite" id="nRc.2.0.1.t27088-RA"/>
    </source>
</evidence>
<feature type="transmembrane region" description="Helical" evidence="10">
    <location>
        <begin position="44"/>
        <end position="63"/>
    </location>
</feature>
<evidence type="ECO:0000256" key="3">
    <source>
        <dbReference type="ARBA" id="ARBA00010553"/>
    </source>
</evidence>
<dbReference type="SUPFAM" id="SSF48371">
    <property type="entry name" value="ARM repeat"/>
    <property type="match status" value="1"/>
</dbReference>
<keyword evidence="8 10" id="KW-0472">Membrane</keyword>
<sequence>MLILNTQFIFSVFNHNTAWSSFYTNALKLLPHQKWPASKKALCLISSVAGLGAASYLIVRYYFDKRKKKNDLFVEEEEENITGADENQCCISGGCTSEYLKKTDWHPGVVNVKIALHGILSYSRLSCSSGGDTLKLEDGDMDSSSSNTKIPESRSTLDSRISDCSVNTFSNRNNHRFKKVIIKSRTDDRVVISSQENGKINGFSHQEYQNSLMETLNALYGTNKLINNKEAKHLICILQQKNEETILKVLTTICNLAAFTANQDLFRLNGALPLLVELLDDCQLDSSVRLMLTQCLGNMAVNTKNNPYLQRAVAKIVESYSSPECSELQKIISIQTLTNLSVEILPRHVKDFAASIRTTLDRLMTSSGPNLACLKFLINLSCCTTLASKILFSEAPYDFADILNTDSSEDVIIRSLTLLSHLFNTKETLNLSSGYDFEKNHHRSSSELQECNNEQGTICSILFDDDILRSEIRGRLEKLKEKYSKKSNEEISQKIDRLLKTKNVD</sequence>
<name>A0A915JLV4_ROMCU</name>
<dbReference type="WBParaSite" id="nRc.2.0.1.t27088-RA">
    <property type="protein sequence ID" value="nRc.2.0.1.t27088-RA"/>
    <property type="gene ID" value="nRc.2.0.1.g27088"/>
</dbReference>
<dbReference type="InterPro" id="IPR000225">
    <property type="entry name" value="Armadillo"/>
</dbReference>
<feature type="domain" description="Armadillo repeat-containing" evidence="11">
    <location>
        <begin position="228"/>
        <end position="428"/>
    </location>
</feature>
<reference evidence="13" key="1">
    <citation type="submission" date="2022-11" db="UniProtKB">
        <authorList>
            <consortium name="WormBaseParasite"/>
        </authorList>
    </citation>
    <scope>IDENTIFICATION</scope>
</reference>
<dbReference type="Proteomes" id="UP000887565">
    <property type="component" value="Unplaced"/>
</dbReference>
<accession>A0A915JLV4</accession>
<keyword evidence="5" id="KW-0735">Signal-anchor</keyword>
<keyword evidence="7" id="KW-0496">Mitochondrion</keyword>
<evidence type="ECO:0000256" key="7">
    <source>
        <dbReference type="ARBA" id="ARBA00023128"/>
    </source>
</evidence>
<evidence type="ECO:0000256" key="5">
    <source>
        <dbReference type="ARBA" id="ARBA00022968"/>
    </source>
</evidence>
<dbReference type="AlphaFoldDB" id="A0A915JLV4"/>
<keyword evidence="6 10" id="KW-1133">Transmembrane helix</keyword>
<proteinExistence type="inferred from homology"/>
<evidence type="ECO:0000256" key="8">
    <source>
        <dbReference type="ARBA" id="ARBA00023136"/>
    </source>
</evidence>
<evidence type="ECO:0000259" key="11">
    <source>
        <dbReference type="Pfam" id="PF04826"/>
    </source>
</evidence>
<dbReference type="Gene3D" id="1.25.10.10">
    <property type="entry name" value="Leucine-rich Repeat Variant"/>
    <property type="match status" value="1"/>
</dbReference>
<feature type="repeat" description="ARM" evidence="9">
    <location>
        <begin position="270"/>
        <end position="314"/>
    </location>
</feature>
<evidence type="ECO:0000256" key="4">
    <source>
        <dbReference type="ARBA" id="ARBA00022692"/>
    </source>
</evidence>
<comment type="similarity">
    <text evidence="3">Belongs to the eutherian X-chromosome-specific Armcx family.</text>
</comment>
<dbReference type="GO" id="GO:0031966">
    <property type="term" value="C:mitochondrial membrane"/>
    <property type="evidence" value="ECO:0007669"/>
    <property type="project" value="UniProtKB-SubCell"/>
</dbReference>
<dbReference type="PANTHER" id="PTHR15712">
    <property type="entry name" value="ARMADILLO REPEAT CONTAINING PROTEIN"/>
    <property type="match status" value="1"/>
</dbReference>
<evidence type="ECO:0000256" key="6">
    <source>
        <dbReference type="ARBA" id="ARBA00022989"/>
    </source>
</evidence>
<organism evidence="12 13">
    <name type="scientific">Romanomermis culicivorax</name>
    <name type="common">Nematode worm</name>
    <dbReference type="NCBI Taxonomy" id="13658"/>
    <lineage>
        <taxon>Eukaryota</taxon>
        <taxon>Metazoa</taxon>
        <taxon>Ecdysozoa</taxon>
        <taxon>Nematoda</taxon>
        <taxon>Enoplea</taxon>
        <taxon>Dorylaimia</taxon>
        <taxon>Mermithida</taxon>
        <taxon>Mermithoidea</taxon>
        <taxon>Mermithidae</taxon>
        <taxon>Romanomermis</taxon>
    </lineage>
</organism>
<protein>
    <submittedName>
        <fullName evidence="13">Armadillo repeat-containing domain-containing protein</fullName>
    </submittedName>
</protein>
<evidence type="ECO:0000256" key="1">
    <source>
        <dbReference type="ARBA" id="ARBA00004167"/>
    </source>
</evidence>
<keyword evidence="4 10" id="KW-0812">Transmembrane</keyword>
<evidence type="ECO:0000256" key="9">
    <source>
        <dbReference type="PROSITE-ProRule" id="PRU00259"/>
    </source>
</evidence>
<dbReference type="PROSITE" id="PS50176">
    <property type="entry name" value="ARM_REPEAT"/>
    <property type="match status" value="1"/>
</dbReference>
<evidence type="ECO:0000256" key="10">
    <source>
        <dbReference type="SAM" id="Phobius"/>
    </source>
</evidence>
<dbReference type="InterPro" id="IPR011989">
    <property type="entry name" value="ARM-like"/>
</dbReference>
<dbReference type="InterPro" id="IPR006911">
    <property type="entry name" value="ARM-rpt_dom"/>
</dbReference>